<dbReference type="KEGG" id="led:BBK82_46465"/>
<accession>A0A1B2HX41</accession>
<dbReference type="EMBL" id="CP016793">
    <property type="protein sequence ID" value="ANZ42273.1"/>
    <property type="molecule type" value="Genomic_DNA"/>
</dbReference>
<dbReference type="Pfam" id="PF13692">
    <property type="entry name" value="Glyco_trans_1_4"/>
    <property type="match status" value="1"/>
</dbReference>
<name>A0A1B2HX41_9PSEU</name>
<dbReference type="STRING" id="1586287.BBK82_46465"/>
<gene>
    <name evidence="1" type="ORF">BBK82_46465</name>
</gene>
<dbReference type="AlphaFoldDB" id="A0A1B2HX41"/>
<dbReference type="PANTHER" id="PTHR12526">
    <property type="entry name" value="GLYCOSYLTRANSFERASE"/>
    <property type="match status" value="1"/>
</dbReference>
<evidence type="ECO:0000313" key="1">
    <source>
        <dbReference type="EMBL" id="ANZ42273.1"/>
    </source>
</evidence>
<protein>
    <recommendedName>
        <fullName evidence="3">Glycosyl transferase</fullName>
    </recommendedName>
</protein>
<reference evidence="1 2" key="1">
    <citation type="submission" date="2016-07" db="EMBL/GenBank/DDBJ databases">
        <title>Complete genome sequence of the Lentzea guizhouensis DHS C013.</title>
        <authorList>
            <person name="Cao C."/>
        </authorList>
    </citation>
    <scope>NUCLEOTIDE SEQUENCE [LARGE SCALE GENOMIC DNA]</scope>
    <source>
        <strain evidence="1 2">DHS C013</strain>
    </source>
</reference>
<sequence>MTPRPLVVLFSGVTWDGVRGSERQLTEALTAYADVLWVDPPVSPVTPQRYRGIGSTRRSWRPSVREALPGVTRLTPVALPGLTRPGIRATTWPLVRAQVRRYLPRQPVAVIACSFDDVLGRWDALNVLYGTDDWVSGAALMNLDASRLRAEEKAALARTDVVLAVTPELAARWREHGVDPVVVPNGCDTAAYRCIEDVEPAPLPDGFPAEVAGVVGQLTDRIDIRYLEAVADTGIGLLLVGPRDPAWEPERFPALVARPNVHHPGAVPFSELPKWLRRMDVGLTPYADTAFNRASFPLKTLEYLAAGRAVVGSELPATLRLARESDDVVAVEDPAEFARAVLAVVRAPQDPVRRRGFAEQHSWQARAAVVAEAIGLHVVENSHQR</sequence>
<keyword evidence="2" id="KW-1185">Reference proteome</keyword>
<evidence type="ECO:0008006" key="3">
    <source>
        <dbReference type="Google" id="ProtNLM"/>
    </source>
</evidence>
<evidence type="ECO:0000313" key="2">
    <source>
        <dbReference type="Proteomes" id="UP000093053"/>
    </source>
</evidence>
<dbReference type="PANTHER" id="PTHR12526:SF600">
    <property type="entry name" value="GLYCOSYL TRANSFERASE GROUP 1"/>
    <property type="match status" value="1"/>
</dbReference>
<dbReference type="Gene3D" id="3.40.50.2000">
    <property type="entry name" value="Glycogen Phosphorylase B"/>
    <property type="match status" value="1"/>
</dbReference>
<dbReference type="GO" id="GO:0016757">
    <property type="term" value="F:glycosyltransferase activity"/>
    <property type="evidence" value="ECO:0007669"/>
    <property type="project" value="TreeGrafter"/>
</dbReference>
<proteinExistence type="predicted"/>
<organism evidence="1 2">
    <name type="scientific">Lentzea guizhouensis</name>
    <dbReference type="NCBI Taxonomy" id="1586287"/>
    <lineage>
        <taxon>Bacteria</taxon>
        <taxon>Bacillati</taxon>
        <taxon>Actinomycetota</taxon>
        <taxon>Actinomycetes</taxon>
        <taxon>Pseudonocardiales</taxon>
        <taxon>Pseudonocardiaceae</taxon>
        <taxon>Lentzea</taxon>
    </lineage>
</organism>
<dbReference type="Proteomes" id="UP000093053">
    <property type="component" value="Chromosome"/>
</dbReference>
<dbReference type="OrthoDB" id="9771846at2"/>
<dbReference type="RefSeq" id="WP_065920604.1">
    <property type="nucleotide sequence ID" value="NZ_CP016793.1"/>
</dbReference>
<dbReference type="SUPFAM" id="SSF53756">
    <property type="entry name" value="UDP-Glycosyltransferase/glycogen phosphorylase"/>
    <property type="match status" value="1"/>
</dbReference>